<feature type="transmembrane region" description="Helical" evidence="1">
    <location>
        <begin position="124"/>
        <end position="143"/>
    </location>
</feature>
<reference evidence="2 3" key="1">
    <citation type="submission" date="2023-12" db="EMBL/GenBank/DDBJ databases">
        <title>A high-quality genome assembly for Dillenia turbinata (Dilleniales).</title>
        <authorList>
            <person name="Chanderbali A."/>
        </authorList>
    </citation>
    <scope>NUCLEOTIDE SEQUENCE [LARGE SCALE GENOMIC DNA]</scope>
    <source>
        <strain evidence="2">LSX21</strain>
        <tissue evidence="2">Leaf</tissue>
    </source>
</reference>
<accession>A0AAN8VD48</accession>
<sequence length="144" mass="16846">MVLDSVKWGYIRIITGTIGGGILGFYVMHRVETNYRAKMQERLIQYQNEKFKLTPGKRLIDLSDPSVFETNHEVRLTHIGMDWDFIQGFTTHKLLLPLFVLYLKTQCWHSSMQHMWLVQSNIRIGAVLIPLLFSLLTWVGLSFF</sequence>
<protein>
    <submittedName>
        <fullName evidence="2">Uncharacterized protein</fullName>
    </submittedName>
</protein>
<keyword evidence="1" id="KW-0472">Membrane</keyword>
<name>A0AAN8VD48_9MAGN</name>
<dbReference type="Proteomes" id="UP001370490">
    <property type="component" value="Unassembled WGS sequence"/>
</dbReference>
<keyword evidence="1" id="KW-0812">Transmembrane</keyword>
<evidence type="ECO:0000313" key="3">
    <source>
        <dbReference type="Proteomes" id="UP001370490"/>
    </source>
</evidence>
<gene>
    <name evidence="2" type="ORF">RJ641_009553</name>
</gene>
<dbReference type="AlphaFoldDB" id="A0AAN8VD48"/>
<evidence type="ECO:0000256" key="1">
    <source>
        <dbReference type="SAM" id="Phobius"/>
    </source>
</evidence>
<dbReference type="EMBL" id="JBAMMX010000016">
    <property type="protein sequence ID" value="KAK6925227.1"/>
    <property type="molecule type" value="Genomic_DNA"/>
</dbReference>
<keyword evidence="1" id="KW-1133">Transmembrane helix</keyword>
<proteinExistence type="predicted"/>
<feature type="transmembrane region" description="Helical" evidence="1">
    <location>
        <begin position="9"/>
        <end position="29"/>
    </location>
</feature>
<evidence type="ECO:0000313" key="2">
    <source>
        <dbReference type="EMBL" id="KAK6925227.1"/>
    </source>
</evidence>
<comment type="caution">
    <text evidence="2">The sequence shown here is derived from an EMBL/GenBank/DDBJ whole genome shotgun (WGS) entry which is preliminary data.</text>
</comment>
<keyword evidence="3" id="KW-1185">Reference proteome</keyword>
<organism evidence="2 3">
    <name type="scientific">Dillenia turbinata</name>
    <dbReference type="NCBI Taxonomy" id="194707"/>
    <lineage>
        <taxon>Eukaryota</taxon>
        <taxon>Viridiplantae</taxon>
        <taxon>Streptophyta</taxon>
        <taxon>Embryophyta</taxon>
        <taxon>Tracheophyta</taxon>
        <taxon>Spermatophyta</taxon>
        <taxon>Magnoliopsida</taxon>
        <taxon>eudicotyledons</taxon>
        <taxon>Gunneridae</taxon>
        <taxon>Pentapetalae</taxon>
        <taxon>Dilleniales</taxon>
        <taxon>Dilleniaceae</taxon>
        <taxon>Dillenia</taxon>
    </lineage>
</organism>